<comment type="caution">
    <text evidence="7">The sequence shown here is derived from an EMBL/GenBank/DDBJ whole genome shotgun (WGS) entry which is preliminary data.</text>
</comment>
<dbReference type="PhylomeDB" id="A0A0W0EQL7"/>
<dbReference type="GO" id="GO:0005741">
    <property type="term" value="C:mitochondrial outer membrane"/>
    <property type="evidence" value="ECO:0007669"/>
    <property type="project" value="TreeGrafter"/>
</dbReference>
<dbReference type="InterPro" id="IPR051668">
    <property type="entry name" value="ATG33"/>
</dbReference>
<dbReference type="AlphaFoldDB" id="A0A0W0EQL7"/>
<evidence type="ECO:0000256" key="2">
    <source>
        <dbReference type="ARBA" id="ARBA00022692"/>
    </source>
</evidence>
<dbReference type="VEuPathDB" id="FungiDB:GWK60_K04147"/>
<accession>A0A0W0EQL7</accession>
<evidence type="ECO:0000256" key="6">
    <source>
        <dbReference type="SAM" id="Phobius"/>
    </source>
</evidence>
<dbReference type="VEuPathDB" id="FungiDB:B1J91_K04279g"/>
<feature type="transmembrane region" description="Helical" evidence="6">
    <location>
        <begin position="12"/>
        <end position="31"/>
    </location>
</feature>
<keyword evidence="4 6" id="KW-0472">Membrane</keyword>
<comment type="subcellular location">
    <subcellularLocation>
        <location evidence="1">Membrane</location>
        <topology evidence="1">Multi-pass membrane protein</topology>
    </subcellularLocation>
</comment>
<dbReference type="PANTHER" id="PTHR37278">
    <property type="entry name" value="AUTOPHAGY-RELATED PROTEIN 33-RELATED"/>
    <property type="match status" value="1"/>
</dbReference>
<dbReference type="GO" id="GO:0016236">
    <property type="term" value="P:macroautophagy"/>
    <property type="evidence" value="ECO:0007669"/>
    <property type="project" value="TreeGrafter"/>
</dbReference>
<dbReference type="VEuPathDB" id="FungiDB:CAGL0K04279g"/>
<name>A0A0W0EQL7_CANGB</name>
<protein>
    <submittedName>
        <fullName evidence="7">Protein SCM4</fullName>
    </submittedName>
</protein>
<dbReference type="PANTHER" id="PTHR37278:SF1">
    <property type="entry name" value="AUTOPHAGY-RELATED PROTEIN 33-RELATED"/>
    <property type="match status" value="1"/>
</dbReference>
<evidence type="ECO:0000256" key="4">
    <source>
        <dbReference type="ARBA" id="ARBA00023136"/>
    </source>
</evidence>
<evidence type="ECO:0000313" key="7">
    <source>
        <dbReference type="EMBL" id="KTA96436.1"/>
    </source>
</evidence>
<sequence length="184" mass="19085">MTNPELITTTKCIGVTSLGLYAGLLTSTSLITSATPLDVLTGSLKNLLCKIGCWATAFGSVSTISLAVSYFLSEKPQRSNTRLAGALIAPITGLYLYASSLANHGCCPSKAKESGLPEGHPQVGADAPVCPFSKTTDGSNGSFHKGSIKSDKCYNALLCHLTVVTLTTCGVFAKSVFDGFQGLL</sequence>
<organism evidence="7 8">
    <name type="scientific">Candida glabrata</name>
    <name type="common">Yeast</name>
    <name type="synonym">Torulopsis glabrata</name>
    <dbReference type="NCBI Taxonomy" id="5478"/>
    <lineage>
        <taxon>Eukaryota</taxon>
        <taxon>Fungi</taxon>
        <taxon>Dikarya</taxon>
        <taxon>Ascomycota</taxon>
        <taxon>Saccharomycotina</taxon>
        <taxon>Saccharomycetes</taxon>
        <taxon>Saccharomycetales</taxon>
        <taxon>Saccharomycetaceae</taxon>
        <taxon>Nakaseomyces</taxon>
    </lineage>
</organism>
<evidence type="ECO:0000256" key="1">
    <source>
        <dbReference type="ARBA" id="ARBA00004141"/>
    </source>
</evidence>
<dbReference type="EMBL" id="LLZZ01000172">
    <property type="protein sequence ID" value="KTA96436.1"/>
    <property type="molecule type" value="Genomic_DNA"/>
</dbReference>
<evidence type="ECO:0000256" key="3">
    <source>
        <dbReference type="ARBA" id="ARBA00022989"/>
    </source>
</evidence>
<evidence type="ECO:0000313" key="8">
    <source>
        <dbReference type="Proteomes" id="UP000054886"/>
    </source>
</evidence>
<proteinExistence type="inferred from homology"/>
<keyword evidence="2 6" id="KW-0812">Transmembrane</keyword>
<dbReference type="GO" id="GO:0000422">
    <property type="term" value="P:autophagy of mitochondrion"/>
    <property type="evidence" value="ECO:0007669"/>
    <property type="project" value="TreeGrafter"/>
</dbReference>
<dbReference type="Proteomes" id="UP000054886">
    <property type="component" value="Unassembled WGS sequence"/>
</dbReference>
<dbReference type="OrthoDB" id="5336366at2759"/>
<feature type="transmembrane region" description="Helical" evidence="6">
    <location>
        <begin position="51"/>
        <end position="72"/>
    </location>
</feature>
<gene>
    <name evidence="7" type="ORF">AO440_003436</name>
</gene>
<evidence type="ECO:0000256" key="5">
    <source>
        <dbReference type="ARBA" id="ARBA00038013"/>
    </source>
</evidence>
<keyword evidence="3 6" id="KW-1133">Transmembrane helix</keyword>
<reference evidence="7 8" key="1">
    <citation type="submission" date="2015-10" db="EMBL/GenBank/DDBJ databases">
        <title>Draft genomes sequences of Candida glabrata isolates 1A, 1B, 2A, 2B, 3A and 3B.</title>
        <authorList>
            <person name="Haavelsrud O.E."/>
            <person name="Gaustad P."/>
        </authorList>
    </citation>
    <scope>NUCLEOTIDE SEQUENCE [LARGE SCALE GENOMIC DNA]</scope>
    <source>
        <strain evidence="7">910700640</strain>
    </source>
</reference>
<dbReference type="VEuPathDB" id="FungiDB:GVI51_K04125"/>
<comment type="similarity">
    <text evidence="5">Belongs to the ATG33 family.</text>
</comment>